<accession>A0A5B2WUZ5</accession>
<gene>
    <name evidence="2" type="ORF">F0L68_30635</name>
</gene>
<keyword evidence="3" id="KW-1185">Reference proteome</keyword>
<comment type="caution">
    <text evidence="2">The sequence shown here is derived from an EMBL/GenBank/DDBJ whole genome shotgun (WGS) entry which is preliminary data.</text>
</comment>
<evidence type="ECO:0000259" key="1">
    <source>
        <dbReference type="Pfam" id="PF13454"/>
    </source>
</evidence>
<proteinExistence type="predicted"/>
<reference evidence="2 3" key="1">
    <citation type="submission" date="2019-09" db="EMBL/GenBank/DDBJ databases">
        <title>Goodfellowia gen. nov., a new genus of the Pseudonocardineae related to Actinoalloteichus, containing Goodfellowia coeruleoviolacea gen. nov., comb. nov. gen. nov., comb. nov.</title>
        <authorList>
            <person name="Labeda D."/>
        </authorList>
    </citation>
    <scope>NUCLEOTIDE SEQUENCE [LARGE SCALE GENOMIC DNA]</scope>
    <source>
        <strain evidence="2 3">AN110305</strain>
    </source>
</reference>
<dbReference type="AlphaFoldDB" id="A0A5B2WUZ5"/>
<dbReference type="InterPro" id="IPR052189">
    <property type="entry name" value="L-asp_N-monooxygenase_NS-form"/>
</dbReference>
<name>A0A5B2WUZ5_9PSEU</name>
<dbReference type="Proteomes" id="UP000323454">
    <property type="component" value="Unassembled WGS sequence"/>
</dbReference>
<dbReference type="PANTHER" id="PTHR40254">
    <property type="entry name" value="BLR0577 PROTEIN"/>
    <property type="match status" value="1"/>
</dbReference>
<sequence>MTHPEGADDVAEPFVVAVLGAGPRATGLLERIAANAAELPLDRPVHVHLVDPHPPGAGRVWRHDQSPLLRMNSMAEDVTMFTDDSVQCAGPISPGPSLIEWAEMARAGRLPEFEVAADVLDEVRELAGTTFPTRRLQSQYLSWVFDHVVAGLPPNFSVRVHRTTATRVTGNPLLRQRVWLADRTAPLLADIVVLTLGHLDAVADPEHQELAEFADRHDLEYLPPAYSADVDLDGFRAGENLVLRGFGLAFVDLMVLLTEGRGGEFTTEPDGELRYLPSGREPRIHVGSRRGIPYHAKTGYRLQGGPLRLPRFFDAAAVDELLTGERQLDFRLDVWPLLAKEIAWGHYQELFAGHPDRVQLPWRLFAKRFAALLWYSKDMRDLVERAVPAAEDRVDFERLDLPLDGLRFDSADDLQRHVRDYVRADIDRRANPAYSADLGAFLALLSIFGQLPRVLGSGRLAAGSRVADVDGWWFGFFSYLASGPPPHRLEQLLALSRAGVVRFLGADMWVRADERRGVFVAGSVSSPETVDAVGLVDARLPDHAILRSTDPLLRSLLASGDGVDEVLSDGGEANRYSTGLLRVTPEECRVVDSSGRAHPRRFALGPFTNGRSFAAFARPGTNAPAFRQNDSAARGILRFLAALEAVHRDDASVA</sequence>
<reference evidence="2 3" key="2">
    <citation type="submission" date="2019-09" db="EMBL/GenBank/DDBJ databases">
        <authorList>
            <person name="Jin C."/>
        </authorList>
    </citation>
    <scope>NUCLEOTIDE SEQUENCE [LARGE SCALE GENOMIC DNA]</scope>
    <source>
        <strain evidence="2 3">AN110305</strain>
    </source>
</reference>
<dbReference type="OrthoDB" id="3653265at2"/>
<dbReference type="EMBL" id="VUOB01000062">
    <property type="protein sequence ID" value="KAA2254286.1"/>
    <property type="molecule type" value="Genomic_DNA"/>
</dbReference>
<dbReference type="PANTHER" id="PTHR40254:SF1">
    <property type="entry name" value="BLR0577 PROTEIN"/>
    <property type="match status" value="1"/>
</dbReference>
<evidence type="ECO:0000313" key="2">
    <source>
        <dbReference type="EMBL" id="KAA2254286.1"/>
    </source>
</evidence>
<dbReference type="InterPro" id="IPR038732">
    <property type="entry name" value="HpyO/CreE_NAD-binding"/>
</dbReference>
<evidence type="ECO:0000313" key="3">
    <source>
        <dbReference type="Proteomes" id="UP000323454"/>
    </source>
</evidence>
<dbReference type="Pfam" id="PF13454">
    <property type="entry name" value="NAD_binding_9"/>
    <property type="match status" value="1"/>
</dbReference>
<organism evidence="2 3">
    <name type="scientific">Solihabitans fulvus</name>
    <dbReference type="NCBI Taxonomy" id="1892852"/>
    <lineage>
        <taxon>Bacteria</taxon>
        <taxon>Bacillati</taxon>
        <taxon>Actinomycetota</taxon>
        <taxon>Actinomycetes</taxon>
        <taxon>Pseudonocardiales</taxon>
        <taxon>Pseudonocardiaceae</taxon>
        <taxon>Solihabitans</taxon>
    </lineage>
</organism>
<protein>
    <submittedName>
        <fullName evidence="2">FAD/NAD(P)-binding protein</fullName>
    </submittedName>
</protein>
<dbReference type="RefSeq" id="WP_149853338.1">
    <property type="nucleotide sequence ID" value="NZ_VUOB01000062.1"/>
</dbReference>
<feature type="domain" description="FAD-dependent urate hydroxylase HpyO/Asp monooxygenase CreE-like FAD/NAD(P)-binding" evidence="1">
    <location>
        <begin position="17"/>
        <end position="198"/>
    </location>
</feature>